<dbReference type="GO" id="GO:0055085">
    <property type="term" value="P:transmembrane transport"/>
    <property type="evidence" value="ECO:0007669"/>
    <property type="project" value="InterPro"/>
</dbReference>
<dbReference type="CDD" id="cd13603">
    <property type="entry name" value="PBP2_TRAP_Siap_TeaA_like"/>
    <property type="match status" value="1"/>
</dbReference>
<name>A0A3S4HIH6_AVIVO</name>
<evidence type="ECO:0000256" key="1">
    <source>
        <dbReference type="ARBA" id="ARBA00009023"/>
    </source>
</evidence>
<reference evidence="4 5" key="1">
    <citation type="submission" date="2018-12" db="EMBL/GenBank/DDBJ databases">
        <authorList>
            <consortium name="Pathogen Informatics"/>
        </authorList>
    </citation>
    <scope>NUCLEOTIDE SEQUENCE [LARGE SCALE GENOMIC DNA]</scope>
    <source>
        <strain evidence="4 5">NCTC3438</strain>
    </source>
</reference>
<dbReference type="PANTHER" id="PTHR33376">
    <property type="match status" value="1"/>
</dbReference>
<dbReference type="InterPro" id="IPR018389">
    <property type="entry name" value="DctP_fam"/>
</dbReference>
<dbReference type="EMBL" id="LR134167">
    <property type="protein sequence ID" value="VEB22899.1"/>
    <property type="molecule type" value="Genomic_DNA"/>
</dbReference>
<dbReference type="Proteomes" id="UP000268198">
    <property type="component" value="Chromosome"/>
</dbReference>
<dbReference type="Pfam" id="PF03480">
    <property type="entry name" value="DctP"/>
    <property type="match status" value="1"/>
</dbReference>
<protein>
    <submittedName>
        <fullName evidence="4">C4-dicarboxylate-binding periplasmic protein</fullName>
    </submittedName>
</protein>
<evidence type="ECO:0000256" key="3">
    <source>
        <dbReference type="ARBA" id="ARBA00022729"/>
    </source>
</evidence>
<keyword evidence="3" id="KW-0732">Signal</keyword>
<dbReference type="AlphaFoldDB" id="A0A3S4HIH6"/>
<dbReference type="PANTHER" id="PTHR33376:SF7">
    <property type="entry name" value="C4-DICARBOXYLATE-BINDING PROTEIN DCTB"/>
    <property type="match status" value="1"/>
</dbReference>
<gene>
    <name evidence="4" type="primary">dctP</name>
    <name evidence="4" type="ORF">NCTC3438_00708</name>
</gene>
<keyword evidence="2" id="KW-0813">Transport</keyword>
<proteinExistence type="inferred from homology"/>
<comment type="similarity">
    <text evidence="1">Belongs to the bacterial solute-binding protein 7 family.</text>
</comment>
<keyword evidence="5" id="KW-1185">Reference proteome</keyword>
<evidence type="ECO:0000256" key="2">
    <source>
        <dbReference type="ARBA" id="ARBA00022448"/>
    </source>
</evidence>
<dbReference type="GO" id="GO:0030288">
    <property type="term" value="C:outer membrane-bounded periplasmic space"/>
    <property type="evidence" value="ECO:0007669"/>
    <property type="project" value="InterPro"/>
</dbReference>
<organism evidence="4 5">
    <name type="scientific">Avibacterium volantium</name>
    <name type="common">Pasteurella volantium</name>
    <dbReference type="NCBI Taxonomy" id="762"/>
    <lineage>
        <taxon>Bacteria</taxon>
        <taxon>Pseudomonadati</taxon>
        <taxon>Pseudomonadota</taxon>
        <taxon>Gammaproteobacteria</taxon>
        <taxon>Pasteurellales</taxon>
        <taxon>Pasteurellaceae</taxon>
        <taxon>Avibacterium</taxon>
    </lineage>
</organism>
<dbReference type="InterPro" id="IPR004682">
    <property type="entry name" value="TRAP_DctP"/>
</dbReference>
<evidence type="ECO:0000313" key="5">
    <source>
        <dbReference type="Proteomes" id="UP000268198"/>
    </source>
</evidence>
<sequence>MRIRFHHDMSSTSPVHYGVEKFKEKLDELSNHKIQVNIYPNNVLGDDIYSTELLQLGVIHAAVIPTSKLANFHPPLKKLDYPFIFKDKLDAYQKLDGEMGNKLIQDLNKKGMIGLGFWEAGFKQITCNNVFQRLTPDNPYPLNGISVRIMSSPILFSQYKAAKALPLVIPFSELYVALEHGIVKCQENPITTIATTKIYEVQNELLLSNHAYLGYVFIVSKSWYDTLSLEDKLQLRKAEQYARNLQRQQVSNLEESYLKEILTNKHIRVVSPDYISTLRKNFLLSTY</sequence>
<dbReference type="NCBIfam" id="TIGR00787">
    <property type="entry name" value="dctP"/>
    <property type="match status" value="1"/>
</dbReference>
<dbReference type="PIRSF" id="PIRSF006470">
    <property type="entry name" value="DctB"/>
    <property type="match status" value="1"/>
</dbReference>
<dbReference type="NCBIfam" id="NF037995">
    <property type="entry name" value="TRAP_S1"/>
    <property type="match status" value="1"/>
</dbReference>
<accession>A0A3S4HIH6</accession>
<dbReference type="KEGG" id="avt:NCTC3438_00708"/>
<dbReference type="Gene3D" id="3.40.190.170">
    <property type="entry name" value="Bacterial extracellular solute-binding protein, family 7"/>
    <property type="match status" value="1"/>
</dbReference>
<dbReference type="InterPro" id="IPR038404">
    <property type="entry name" value="TRAP_DctP_sf"/>
</dbReference>
<evidence type="ECO:0000313" key="4">
    <source>
        <dbReference type="EMBL" id="VEB22899.1"/>
    </source>
</evidence>